<feature type="compositionally biased region" description="Basic and acidic residues" evidence="1">
    <location>
        <begin position="117"/>
        <end position="130"/>
    </location>
</feature>
<reference evidence="2" key="1">
    <citation type="journal article" date="2023" name="Plant J.">
        <title>Genome sequences and population genomics provide insights into the demographic history, inbreeding, and mutation load of two 'living fossil' tree species of Dipteronia.</title>
        <authorList>
            <person name="Feng Y."/>
            <person name="Comes H.P."/>
            <person name="Chen J."/>
            <person name="Zhu S."/>
            <person name="Lu R."/>
            <person name="Zhang X."/>
            <person name="Li P."/>
            <person name="Qiu J."/>
            <person name="Olsen K.M."/>
            <person name="Qiu Y."/>
        </authorList>
    </citation>
    <scope>NUCLEOTIDE SEQUENCE</scope>
    <source>
        <strain evidence="2">NBL</strain>
    </source>
</reference>
<dbReference type="Proteomes" id="UP001281410">
    <property type="component" value="Unassembled WGS sequence"/>
</dbReference>
<feature type="compositionally biased region" description="Low complexity" evidence="1">
    <location>
        <begin position="102"/>
        <end position="116"/>
    </location>
</feature>
<name>A0AAE0AJ90_9ROSI</name>
<feature type="compositionally biased region" description="Basic and acidic residues" evidence="1">
    <location>
        <begin position="391"/>
        <end position="406"/>
    </location>
</feature>
<gene>
    <name evidence="2" type="ORF">Dsin_013071</name>
</gene>
<comment type="caution">
    <text evidence="2">The sequence shown here is derived from an EMBL/GenBank/DDBJ whole genome shotgun (WGS) entry which is preliminary data.</text>
</comment>
<feature type="compositionally biased region" description="Basic and acidic residues" evidence="1">
    <location>
        <begin position="288"/>
        <end position="299"/>
    </location>
</feature>
<dbReference type="AlphaFoldDB" id="A0AAE0AJ90"/>
<organism evidence="2 3">
    <name type="scientific">Dipteronia sinensis</name>
    <dbReference type="NCBI Taxonomy" id="43782"/>
    <lineage>
        <taxon>Eukaryota</taxon>
        <taxon>Viridiplantae</taxon>
        <taxon>Streptophyta</taxon>
        <taxon>Embryophyta</taxon>
        <taxon>Tracheophyta</taxon>
        <taxon>Spermatophyta</taxon>
        <taxon>Magnoliopsida</taxon>
        <taxon>eudicotyledons</taxon>
        <taxon>Gunneridae</taxon>
        <taxon>Pentapetalae</taxon>
        <taxon>rosids</taxon>
        <taxon>malvids</taxon>
        <taxon>Sapindales</taxon>
        <taxon>Sapindaceae</taxon>
        <taxon>Hippocastanoideae</taxon>
        <taxon>Acereae</taxon>
        <taxon>Dipteronia</taxon>
    </lineage>
</organism>
<sequence length="458" mass="50827">MDMTSPRLDFEIQVFSLHWALHHFHSFHFFKQLFGFSLLARRIHAAVYHLPGIFPASHKFLPERFKRLLHPQSSDQPHFLATNVSEFGINIFPDIVPLTGNYPSNDDPSNPSVSSYRDTRPPMTREKHSVLHARDYKKVPPLERSESPVKDKELRQYAGRFDLDTNVVQLIPAEERAAWNPPPRAVAIYNVMLSFGLTLPLHPFIACFLAKACISPAQLASNSYGILMWMWRIRHRLGLPAPNPGEIRHFYTLRQLGHSGTFFLLSMYDTDIVSDLQARRAKAITEASHQDAVRQEATRAKTSTKSSTPVEIEKGKGKVAETSAAPPRINSPVEVEIEDPSADLITLRKYEKRKATDLMGHPAPRVPRVVSFIDSSSSGGMQADAGVADTPEARREESTAEQRAEPESAGEANRGALGDQAPTPLSCRQESSPVRVPANPTVSVLPATPSLGARGSPT</sequence>
<evidence type="ECO:0000313" key="3">
    <source>
        <dbReference type="Proteomes" id="UP001281410"/>
    </source>
</evidence>
<feature type="region of interest" description="Disordered" evidence="1">
    <location>
        <begin position="102"/>
        <end position="130"/>
    </location>
</feature>
<feature type="region of interest" description="Disordered" evidence="1">
    <location>
        <begin position="287"/>
        <end position="332"/>
    </location>
</feature>
<proteinExistence type="predicted"/>
<keyword evidence="3" id="KW-1185">Reference proteome</keyword>
<protein>
    <submittedName>
        <fullName evidence="2">Uncharacterized protein</fullName>
    </submittedName>
</protein>
<feature type="region of interest" description="Disordered" evidence="1">
    <location>
        <begin position="373"/>
        <end position="458"/>
    </location>
</feature>
<evidence type="ECO:0000256" key="1">
    <source>
        <dbReference type="SAM" id="MobiDB-lite"/>
    </source>
</evidence>
<dbReference type="EMBL" id="JANJYJ010000004">
    <property type="protein sequence ID" value="KAK3219101.1"/>
    <property type="molecule type" value="Genomic_DNA"/>
</dbReference>
<accession>A0AAE0AJ90</accession>
<evidence type="ECO:0000313" key="2">
    <source>
        <dbReference type="EMBL" id="KAK3219101.1"/>
    </source>
</evidence>